<dbReference type="AlphaFoldDB" id="A0A8J5TKR6"/>
<accession>A0A8J5TKR6</accession>
<protein>
    <submittedName>
        <fullName evidence="2">Uncharacterized protein</fullName>
    </submittedName>
</protein>
<organism evidence="2 3">
    <name type="scientific">Homarus americanus</name>
    <name type="common">American lobster</name>
    <dbReference type="NCBI Taxonomy" id="6706"/>
    <lineage>
        <taxon>Eukaryota</taxon>
        <taxon>Metazoa</taxon>
        <taxon>Ecdysozoa</taxon>
        <taxon>Arthropoda</taxon>
        <taxon>Crustacea</taxon>
        <taxon>Multicrustacea</taxon>
        <taxon>Malacostraca</taxon>
        <taxon>Eumalacostraca</taxon>
        <taxon>Eucarida</taxon>
        <taxon>Decapoda</taxon>
        <taxon>Pleocyemata</taxon>
        <taxon>Astacidea</taxon>
        <taxon>Nephropoidea</taxon>
        <taxon>Nephropidae</taxon>
        <taxon>Homarus</taxon>
    </lineage>
</organism>
<keyword evidence="3" id="KW-1185">Reference proteome</keyword>
<reference evidence="2" key="1">
    <citation type="journal article" date="2021" name="Sci. Adv.">
        <title>The American lobster genome reveals insights on longevity, neural, and immune adaptations.</title>
        <authorList>
            <person name="Polinski J.M."/>
            <person name="Zimin A.V."/>
            <person name="Clark K.F."/>
            <person name="Kohn A.B."/>
            <person name="Sadowski N."/>
            <person name="Timp W."/>
            <person name="Ptitsyn A."/>
            <person name="Khanna P."/>
            <person name="Romanova D.Y."/>
            <person name="Williams P."/>
            <person name="Greenwood S.J."/>
            <person name="Moroz L.L."/>
            <person name="Walt D.R."/>
            <person name="Bodnar A.G."/>
        </authorList>
    </citation>
    <scope>NUCLEOTIDE SEQUENCE</scope>
    <source>
        <strain evidence="2">GMGI-L3</strain>
    </source>
</reference>
<feature type="compositionally biased region" description="Basic and acidic residues" evidence="1">
    <location>
        <begin position="169"/>
        <end position="187"/>
    </location>
</feature>
<comment type="caution">
    <text evidence="2">The sequence shown here is derived from an EMBL/GenBank/DDBJ whole genome shotgun (WGS) entry which is preliminary data.</text>
</comment>
<evidence type="ECO:0000256" key="1">
    <source>
        <dbReference type="SAM" id="MobiDB-lite"/>
    </source>
</evidence>
<name>A0A8J5TKR6_HOMAM</name>
<proteinExistence type="predicted"/>
<evidence type="ECO:0000313" key="3">
    <source>
        <dbReference type="Proteomes" id="UP000747542"/>
    </source>
</evidence>
<dbReference type="Proteomes" id="UP000747542">
    <property type="component" value="Unassembled WGS sequence"/>
</dbReference>
<dbReference type="EMBL" id="JAHLQT010002534">
    <property type="protein sequence ID" value="KAG7177151.1"/>
    <property type="molecule type" value="Genomic_DNA"/>
</dbReference>
<gene>
    <name evidence="2" type="ORF">Hamer_G000395</name>
</gene>
<feature type="region of interest" description="Disordered" evidence="1">
    <location>
        <begin position="168"/>
        <end position="187"/>
    </location>
</feature>
<sequence>MTGCGCEAWRGSAGHQRATASGPSERCFVHHVGQIIFALITCHLRSQPEGSVPPCSPVNTLRSLKHLYSPTLLRLLSRTLAGGVSVAWGVMGGGGEGRVAVRAFQWETQWEQLDPCPEAEWPLSGAEALFTDLPSVPQPSERPINKYTSNITVSRCYSTTATATVIHEGNSERDIKPSPESQGPKDHIVKNSDAGIMAGFLHDSAPVQLVQVVVMAAERIMALRPGSTLVEAIYSSPHRLIQHVMTAQKKHLKTK</sequence>
<evidence type="ECO:0000313" key="2">
    <source>
        <dbReference type="EMBL" id="KAG7177151.1"/>
    </source>
</evidence>